<evidence type="ECO:0000256" key="1">
    <source>
        <dbReference type="ARBA" id="ARBA00004255"/>
    </source>
</evidence>
<keyword evidence="22" id="KW-1185">Reference proteome</keyword>
<dbReference type="PANTHER" id="PTHR19876">
    <property type="entry name" value="COATOMER"/>
    <property type="match status" value="1"/>
</dbReference>
<reference evidence="21" key="1">
    <citation type="submission" date="2022-07" db="EMBL/GenBank/DDBJ databases">
        <authorList>
            <person name="Trinca V."/>
            <person name="Uliana J.V.C."/>
            <person name="Torres T.T."/>
            <person name="Ward R.J."/>
            <person name="Monesi N."/>
        </authorList>
    </citation>
    <scope>NUCLEOTIDE SEQUENCE</scope>
    <source>
        <strain evidence="21">HSMRA1968</strain>
        <tissue evidence="21">Whole embryos</tissue>
    </source>
</reference>
<keyword evidence="9 15" id="KW-0333">Golgi apparatus</keyword>
<keyword evidence="7 15" id="KW-0931">ER-Golgi transport</keyword>
<dbReference type="Pfam" id="PF00400">
    <property type="entry name" value="WD40"/>
    <property type="match status" value="5"/>
</dbReference>
<keyword evidence="4 15" id="KW-0963">Cytoplasm</keyword>
<evidence type="ECO:0000256" key="14">
    <source>
        <dbReference type="ARBA" id="ARBA00073979"/>
    </source>
</evidence>
<dbReference type="Proteomes" id="UP001151699">
    <property type="component" value="Unassembled WGS sequence"/>
</dbReference>
<dbReference type="PROSITE" id="PS00678">
    <property type="entry name" value="WD_REPEATS_1"/>
    <property type="match status" value="1"/>
</dbReference>
<evidence type="ECO:0000256" key="4">
    <source>
        <dbReference type="ARBA" id="ARBA00022490"/>
    </source>
</evidence>
<comment type="function">
    <text evidence="11">The coatomer is a cytosolic protein complex that binds to dilysine motifs and reversibly associates with Golgi non-clathrin-coated vesicles, which further mediate biosynthetic protein transport from the ER, via the Golgi up to the trans Golgi network. Coatomer complex is required for budding from Golgi membranes, and is essential for the retrograde Golgi-to-ER transport of dilysine-tagged proteins. In mammals, the coatomer can only be recruited by membranes associated to ADP-ribosylation factors (ARFs), which are small GTP-binding proteins; the complex also influences the Golgi structural integrity, as well as the processing, activity, and endocytic recycling of LDL receptors.</text>
</comment>
<keyword evidence="8 15" id="KW-0653">Protein transport</keyword>
<name>A0A9Q0MKB8_9DIPT</name>
<evidence type="ECO:0000256" key="10">
    <source>
        <dbReference type="ARBA" id="ARBA00023136"/>
    </source>
</evidence>
<dbReference type="FunFam" id="2.130.10.10:FF:000010">
    <property type="entry name" value="Coatomer subunit alpha"/>
    <property type="match status" value="1"/>
</dbReference>
<dbReference type="SUPFAM" id="SSF82171">
    <property type="entry name" value="DPP6 N-terminal domain-like"/>
    <property type="match status" value="1"/>
</dbReference>
<dbReference type="Pfam" id="PF23953">
    <property type="entry name" value="TPR_COPA_B"/>
    <property type="match status" value="1"/>
</dbReference>
<dbReference type="SMART" id="SM00320">
    <property type="entry name" value="WD40"/>
    <property type="match status" value="6"/>
</dbReference>
<feature type="repeat" description="WD" evidence="16">
    <location>
        <begin position="89"/>
        <end position="130"/>
    </location>
</feature>
<evidence type="ECO:0000256" key="5">
    <source>
        <dbReference type="ARBA" id="ARBA00022574"/>
    </source>
</evidence>
<dbReference type="InterPro" id="IPR010714">
    <property type="entry name" value="Coatomer_asu_C"/>
</dbReference>
<protein>
    <recommendedName>
        <fullName evidence="14 15">Coatomer subunit alpha</fullName>
    </recommendedName>
</protein>
<dbReference type="CDD" id="cd22948">
    <property type="entry name" value="Coatomer_WDAD_alpha"/>
    <property type="match status" value="1"/>
</dbReference>
<sequence>MLINFESKSARVKGLSFHPKRPWILVSLHSGVIQLWDYRMCTLLEKFDEHDGPVRGICFHNQQPLFVSGGDDFKIKFWNYKKRRCIFTLHGHLDYVRTTFFHHEYPWILSASDDQTIRIWNWQSRTCISVLTGHNHYVMCAQFHPTEDQIVSASLDQTVRVWDIAGIANRDGMKGLRKKNAAPGPGEDLPKLQGTTDLFGAADAVVKHVLEGHDRGVNWASFHPTLPLIVSGADDRQIKLWRMNEYKAWEVDTCRGHYNNVSSVMFHPRQELIISNSEDKSIRVWDMTKRQCLNTFRRENERYWILAGHPTLNLFAAGHDAGMVVFKLERERPAYAVHGNILYYVKERYLRKLDLTTTNDVPIMQLRGNGKAPIHSMSYNPALHAILLCTRTSNLENSTYDLYSIPKESDSQTSETESKRSSGITALWVARNRFAVLDRNNQLVIKNFKNEVTKKCMYPCEDIFYAGTGMLLLKDPEFVTLFDVQQLRVIAQVKISKCKYVVWSGDMSHVALLAKHTVNICSRNMELLCSIHENTRVKSGAWDDFGVFIYTTSNHIKYAITNGDHGIIRTLDLPIYITRVKGNNLFCLDRESRTCMMNIDATEYKFKLALINRKYEEVLHMVRNARLVGQSIIAYLQQKGYPEVALHFVKDEKTRFGLALDCGNIEVALEAAKSLDDKECWDRLGQAALLQGNHQVVEMCYQRTKNFDKLSFLYLITGNLEKLKKMNKIAEIRKDVSAQYQGALVLGDIKERVTILKNCGQQSLAYLTAATHGFDEEAAELKEIITADGKKLPVVNPNAKFLKPPVAVQQAESNWPLLTVSRGFFEGAMLSRGAQNVNQALAAAEPIVDSGEPDGWGADADINLGDDDDDAGEMKDALESHEGDGPGWDVGDEDLELPAELVSKMSVNDAAESGGGYEAPSRGLPQSQVWANNTNLVGDHLRAGSFESAFRLLNDQVGVVDFAPFKSLFMALFNASRTSFSALPNVSPLAGYPQRNWKETNLKKANPTIGIKLNDLVQRLQICYQLTTGGKFTEAIQKLQSILMSIPLLVVENRQEIAEAQQLLAICREYIVGLKMETTRKGLPNDTIEQRKRHCEMAAYFSHCNIQPVHQILTLRTALNMFFKLKNYKTAASFARRLLEMGPRPEVAQQARKILQACEVNPVDEHTLQYDEHNPFNLCAYTYRPIYRGKPEEKCSLCAASYNPSFKGVQCNVCEVSEIGKDVIGLRISPLQFR</sequence>
<dbReference type="PROSITE" id="PS50082">
    <property type="entry name" value="WD_REPEATS_2"/>
    <property type="match status" value="5"/>
</dbReference>
<evidence type="ECO:0000256" key="11">
    <source>
        <dbReference type="ARBA" id="ARBA00024791"/>
    </source>
</evidence>
<dbReference type="GO" id="GO:0006891">
    <property type="term" value="P:intra-Golgi vesicle-mediated transport"/>
    <property type="evidence" value="ECO:0007669"/>
    <property type="project" value="TreeGrafter"/>
</dbReference>
<keyword evidence="10 15" id="KW-0472">Membrane</keyword>
<dbReference type="InterPro" id="IPR001680">
    <property type="entry name" value="WD40_rpt"/>
</dbReference>
<dbReference type="GO" id="GO:0030126">
    <property type="term" value="C:COPI vesicle coat"/>
    <property type="evidence" value="ECO:0007669"/>
    <property type="project" value="UniProtKB-UniRule"/>
</dbReference>
<dbReference type="PROSITE" id="PS50294">
    <property type="entry name" value="WD_REPEATS_REGION"/>
    <property type="match status" value="5"/>
</dbReference>
<dbReference type="InterPro" id="IPR015943">
    <property type="entry name" value="WD40/YVTN_repeat-like_dom_sf"/>
</dbReference>
<evidence type="ECO:0000256" key="13">
    <source>
        <dbReference type="ARBA" id="ARBA00062633"/>
    </source>
</evidence>
<evidence type="ECO:0000256" key="3">
    <source>
        <dbReference type="ARBA" id="ARBA00022448"/>
    </source>
</evidence>
<evidence type="ECO:0000313" key="22">
    <source>
        <dbReference type="Proteomes" id="UP001151699"/>
    </source>
</evidence>
<dbReference type="GO" id="GO:0006886">
    <property type="term" value="P:intracellular protein transport"/>
    <property type="evidence" value="ECO:0007669"/>
    <property type="project" value="UniProtKB-UniRule"/>
</dbReference>
<dbReference type="PANTHER" id="PTHR19876:SF1">
    <property type="entry name" value="COATOMER SUBUNIT ALPHA"/>
    <property type="match status" value="1"/>
</dbReference>
<evidence type="ECO:0000259" key="20">
    <source>
        <dbReference type="Pfam" id="PF23953"/>
    </source>
</evidence>
<proteinExistence type="predicted"/>
<evidence type="ECO:0000256" key="6">
    <source>
        <dbReference type="ARBA" id="ARBA00022737"/>
    </source>
</evidence>
<evidence type="ECO:0000256" key="8">
    <source>
        <dbReference type="ARBA" id="ARBA00022927"/>
    </source>
</evidence>
<evidence type="ECO:0000256" key="16">
    <source>
        <dbReference type="PROSITE-ProRule" id="PRU00221"/>
    </source>
</evidence>
<dbReference type="InterPro" id="IPR016391">
    <property type="entry name" value="Coatomer_asu"/>
</dbReference>
<feature type="repeat" description="WD" evidence="16">
    <location>
        <begin position="47"/>
        <end position="88"/>
    </location>
</feature>
<gene>
    <name evidence="21" type="primary">COPA</name>
    <name evidence="21" type="ORF">Bhyg_15957</name>
</gene>
<dbReference type="GO" id="GO:0006888">
    <property type="term" value="P:endoplasmic reticulum to Golgi vesicle-mediated transport"/>
    <property type="evidence" value="ECO:0007669"/>
    <property type="project" value="InterPro"/>
</dbReference>
<feature type="repeat" description="WD" evidence="16">
    <location>
        <begin position="210"/>
        <end position="244"/>
    </location>
</feature>
<dbReference type="InterPro" id="IPR047312">
    <property type="entry name" value="Coatomer_alpha_WD-assoc_reg"/>
</dbReference>
<dbReference type="GO" id="GO:0000139">
    <property type="term" value="C:Golgi membrane"/>
    <property type="evidence" value="ECO:0007669"/>
    <property type="project" value="UniProtKB-SubCell"/>
</dbReference>
<keyword evidence="6" id="KW-0677">Repeat</keyword>
<dbReference type="AlphaFoldDB" id="A0A9Q0MKB8"/>
<accession>A0A9Q0MKB8</accession>
<comment type="function">
    <text evidence="12">Xenin stimulates exocrine pancreatic secretion. It inhibits pentagastrin-stimulated secretion of acid, to induce exocrine pancreatic secretion and to affect small and large intestinal motility. In the gut, xenin interacts with the neurotensin receptor.</text>
</comment>
<evidence type="ECO:0000256" key="12">
    <source>
        <dbReference type="ARBA" id="ARBA00057585"/>
    </source>
</evidence>
<feature type="compositionally biased region" description="Basic and acidic residues" evidence="17">
    <location>
        <begin position="872"/>
        <end position="884"/>
    </location>
</feature>
<evidence type="ECO:0000256" key="9">
    <source>
        <dbReference type="ARBA" id="ARBA00023034"/>
    </source>
</evidence>
<feature type="repeat" description="WD" evidence="16">
    <location>
        <begin position="254"/>
        <end position="295"/>
    </location>
</feature>
<dbReference type="Pfam" id="PF06957">
    <property type="entry name" value="COPI_C"/>
    <property type="match status" value="1"/>
</dbReference>
<dbReference type="InterPro" id="IPR020472">
    <property type="entry name" value="WD40_PAC1"/>
</dbReference>
<dbReference type="GO" id="GO:0006890">
    <property type="term" value="P:retrograde vesicle-mediated transport, Golgi to endoplasmic reticulum"/>
    <property type="evidence" value="ECO:0007669"/>
    <property type="project" value="TreeGrafter"/>
</dbReference>
<dbReference type="InterPro" id="IPR050844">
    <property type="entry name" value="Coatomer_complex_subunit"/>
</dbReference>
<dbReference type="InterPro" id="IPR036322">
    <property type="entry name" value="WD40_repeat_dom_sf"/>
</dbReference>
<feature type="domain" description="COPA/B second beta-propeller" evidence="18">
    <location>
        <begin position="351"/>
        <end position="589"/>
    </location>
</feature>
<comment type="caution">
    <text evidence="21">The sequence shown here is derived from an EMBL/GenBank/DDBJ whole genome shotgun (WGS) entry which is preliminary data.</text>
</comment>
<comment type="subcellular location">
    <subcellularLocation>
        <location evidence="15">Cytoplasm</location>
    </subcellularLocation>
    <subcellularLocation>
        <location evidence="1 15">Golgi apparatus membrane</location>
        <topology evidence="1 15">Peripheral membrane protein</topology>
        <orientation evidence="1">Cytoplasmic side</orientation>
    </subcellularLocation>
    <subcellularLocation>
        <location evidence="2">Cytoplasmic vesicle</location>
        <location evidence="2">COPI-coated vesicle membrane</location>
        <topology evidence="2">Peripheral membrane protein</topology>
        <orientation evidence="2">Cytoplasmic side</orientation>
    </subcellularLocation>
</comment>
<keyword evidence="5 16" id="KW-0853">WD repeat</keyword>
<evidence type="ECO:0000259" key="18">
    <source>
        <dbReference type="Pfam" id="PF04053"/>
    </source>
</evidence>
<feature type="domain" description="Coatomer alpha subunit C-terminal" evidence="19">
    <location>
        <begin position="822"/>
        <end position="1234"/>
    </location>
</feature>
<organism evidence="21 22">
    <name type="scientific">Pseudolycoriella hygida</name>
    <dbReference type="NCBI Taxonomy" id="35572"/>
    <lineage>
        <taxon>Eukaryota</taxon>
        <taxon>Metazoa</taxon>
        <taxon>Ecdysozoa</taxon>
        <taxon>Arthropoda</taxon>
        <taxon>Hexapoda</taxon>
        <taxon>Insecta</taxon>
        <taxon>Pterygota</taxon>
        <taxon>Neoptera</taxon>
        <taxon>Endopterygota</taxon>
        <taxon>Diptera</taxon>
        <taxon>Nematocera</taxon>
        <taxon>Sciaroidea</taxon>
        <taxon>Sciaridae</taxon>
        <taxon>Pseudolycoriella</taxon>
    </lineage>
</organism>
<dbReference type="SUPFAM" id="SSF50978">
    <property type="entry name" value="WD40 repeat-like"/>
    <property type="match status" value="1"/>
</dbReference>
<keyword evidence="3 15" id="KW-0813">Transport</keyword>
<evidence type="ECO:0000313" key="21">
    <source>
        <dbReference type="EMBL" id="KAJ6633077.1"/>
    </source>
</evidence>
<feature type="repeat" description="WD" evidence="16">
    <location>
        <begin position="131"/>
        <end position="164"/>
    </location>
</feature>
<evidence type="ECO:0000256" key="2">
    <source>
        <dbReference type="ARBA" id="ARBA00004347"/>
    </source>
</evidence>
<evidence type="ECO:0000256" key="15">
    <source>
        <dbReference type="PIRNR" id="PIRNR003354"/>
    </source>
</evidence>
<dbReference type="Gene3D" id="1.25.40.470">
    <property type="match status" value="1"/>
</dbReference>
<dbReference type="CDD" id="cd00200">
    <property type="entry name" value="WD40"/>
    <property type="match status" value="1"/>
</dbReference>
<evidence type="ECO:0000256" key="7">
    <source>
        <dbReference type="ARBA" id="ARBA00022892"/>
    </source>
</evidence>
<dbReference type="GO" id="GO:0005198">
    <property type="term" value="F:structural molecule activity"/>
    <property type="evidence" value="ECO:0007669"/>
    <property type="project" value="InterPro"/>
</dbReference>
<dbReference type="FunFam" id="1.25.40.470:FF:000002">
    <property type="entry name" value="Coatomer subunit alpha"/>
    <property type="match status" value="1"/>
</dbReference>
<evidence type="ECO:0000256" key="17">
    <source>
        <dbReference type="SAM" id="MobiDB-lite"/>
    </source>
</evidence>
<dbReference type="Gene3D" id="2.130.10.10">
    <property type="entry name" value="YVTN repeat-like/Quinoprotein amine dehydrogenase"/>
    <property type="match status" value="1"/>
</dbReference>
<feature type="domain" description="COPA/B TPR" evidence="20">
    <location>
        <begin position="630"/>
        <end position="772"/>
    </location>
</feature>
<evidence type="ECO:0000259" key="19">
    <source>
        <dbReference type="Pfam" id="PF06957"/>
    </source>
</evidence>
<feature type="region of interest" description="Disordered" evidence="17">
    <location>
        <begin position="863"/>
        <end position="890"/>
    </location>
</feature>
<comment type="subunit">
    <text evidence="13">Oligomeric complex that consists of at least the alpha, beta, beta', gamma, delta, epsilon and zeta subunits. Interacts with SCYL1. Interacts with JAGN1. Interacts with TMEM41B. Interacts with SVEP1. Probably interacts with PEX11A.</text>
</comment>
<dbReference type="InterPro" id="IPR019775">
    <property type="entry name" value="WD40_repeat_CS"/>
</dbReference>
<dbReference type="PIRSF" id="PIRSF003354">
    <property type="entry name" value="Coatomer_alpha_subunit"/>
    <property type="match status" value="1"/>
</dbReference>
<dbReference type="PRINTS" id="PR00320">
    <property type="entry name" value="GPROTEINBRPT"/>
</dbReference>
<dbReference type="EMBL" id="WJQU01002227">
    <property type="protein sequence ID" value="KAJ6633077.1"/>
    <property type="molecule type" value="Genomic_DNA"/>
</dbReference>
<dbReference type="InterPro" id="IPR056176">
    <property type="entry name" value="TPR_COPA_B"/>
</dbReference>
<dbReference type="OrthoDB" id="10261470at2759"/>
<dbReference type="InterPro" id="IPR006692">
    <property type="entry name" value="Beta-prop_COPA/B_2nd"/>
</dbReference>
<dbReference type="Pfam" id="PF04053">
    <property type="entry name" value="B-prop_COPA_B_2nd"/>
    <property type="match status" value="1"/>
</dbReference>